<evidence type="ECO:0000313" key="3">
    <source>
        <dbReference type="Proteomes" id="UP000321389"/>
    </source>
</evidence>
<dbReference type="RefSeq" id="WP_146298586.1">
    <property type="nucleotide sequence ID" value="NZ_CP042301.2"/>
</dbReference>
<dbReference type="InterPro" id="IPR035437">
    <property type="entry name" value="SNase_OB-fold_sf"/>
</dbReference>
<dbReference type="EMBL" id="CP042301">
    <property type="protein sequence ID" value="QDY99932.1"/>
    <property type="molecule type" value="Genomic_DNA"/>
</dbReference>
<dbReference type="KEGG" id="niy:FQ775_05840"/>
<dbReference type="Proteomes" id="UP000321389">
    <property type="component" value="Chromosome"/>
</dbReference>
<accession>A0A5B8KWH1</accession>
<dbReference type="SMART" id="SM00318">
    <property type="entry name" value="SNc"/>
    <property type="match status" value="1"/>
</dbReference>
<evidence type="ECO:0000313" key="2">
    <source>
        <dbReference type="EMBL" id="QDY99932.1"/>
    </source>
</evidence>
<sequence>MLCRTDLTCRLATFAAILGLVQIFVGRAMAADVFRGPVEARVMRVIDGDTIAAEARLWPGHTLAVSVRLRGIDAPELRGKCAAERRAAIRARAALTALIGHGSVSLSNIAGGKYYGRVLADVAASDGRALAPLLLDRALVRPYRGRRRESWC</sequence>
<keyword evidence="3" id="KW-1185">Reference proteome</keyword>
<dbReference type="InterPro" id="IPR016071">
    <property type="entry name" value="Staphylococal_nuclease_OB-fold"/>
</dbReference>
<feature type="domain" description="TNase-like" evidence="1">
    <location>
        <begin position="36"/>
        <end position="151"/>
    </location>
</feature>
<gene>
    <name evidence="2" type="ORF">FQ775_05840</name>
</gene>
<dbReference type="OrthoDB" id="309040at2"/>
<reference evidence="2" key="1">
    <citation type="submission" date="2020-04" db="EMBL/GenBank/DDBJ databases">
        <title>Nitratireductor sp. nov. isolated from mangrove soil.</title>
        <authorList>
            <person name="Ye Y."/>
        </authorList>
    </citation>
    <scope>NUCLEOTIDE SEQUENCE</scope>
    <source>
        <strain evidence="2">SY7</strain>
    </source>
</reference>
<organism evidence="2 3">
    <name type="scientific">Nitratireductor mangrovi</name>
    <dbReference type="NCBI Taxonomy" id="2599600"/>
    <lineage>
        <taxon>Bacteria</taxon>
        <taxon>Pseudomonadati</taxon>
        <taxon>Pseudomonadota</taxon>
        <taxon>Alphaproteobacteria</taxon>
        <taxon>Hyphomicrobiales</taxon>
        <taxon>Phyllobacteriaceae</taxon>
        <taxon>Nitratireductor</taxon>
    </lineage>
</organism>
<protein>
    <submittedName>
        <fullName evidence="2">Thermonuclease family protein</fullName>
    </submittedName>
</protein>
<dbReference type="AlphaFoldDB" id="A0A5B8KWH1"/>
<evidence type="ECO:0000259" key="1">
    <source>
        <dbReference type="SMART" id="SM00318"/>
    </source>
</evidence>
<proteinExistence type="predicted"/>
<name>A0A5B8KWH1_9HYPH</name>
<dbReference type="SUPFAM" id="SSF50199">
    <property type="entry name" value="Staphylococcal nuclease"/>
    <property type="match status" value="1"/>
</dbReference>
<dbReference type="Gene3D" id="2.40.50.90">
    <property type="match status" value="1"/>
</dbReference>